<organism evidence="1 3">
    <name type="scientific">Dendrobium nobile</name>
    <name type="common">Orchid</name>
    <dbReference type="NCBI Taxonomy" id="94219"/>
    <lineage>
        <taxon>Eukaryota</taxon>
        <taxon>Viridiplantae</taxon>
        <taxon>Streptophyta</taxon>
        <taxon>Embryophyta</taxon>
        <taxon>Tracheophyta</taxon>
        <taxon>Spermatophyta</taxon>
        <taxon>Magnoliopsida</taxon>
        <taxon>Liliopsida</taxon>
        <taxon>Asparagales</taxon>
        <taxon>Orchidaceae</taxon>
        <taxon>Epidendroideae</taxon>
        <taxon>Malaxideae</taxon>
        <taxon>Dendrobiinae</taxon>
        <taxon>Dendrobium</taxon>
    </lineage>
</organism>
<dbReference type="EMBL" id="JAGYWB010000004">
    <property type="protein sequence ID" value="KAI0524961.1"/>
    <property type="molecule type" value="Genomic_DNA"/>
</dbReference>
<evidence type="ECO:0000313" key="3">
    <source>
        <dbReference type="Proteomes" id="UP000829196"/>
    </source>
</evidence>
<name>A0A8T3C5S7_DENNO</name>
<dbReference type="AlphaFoldDB" id="A0A8T3C5S7"/>
<accession>A0A8T3C5S7</accession>
<dbReference type="EMBL" id="JAGYWB010000002">
    <property type="protein sequence ID" value="KAI0529418.1"/>
    <property type="molecule type" value="Genomic_DNA"/>
</dbReference>
<protein>
    <submittedName>
        <fullName evidence="1">Uncharacterized protein</fullName>
    </submittedName>
</protein>
<keyword evidence="3" id="KW-1185">Reference proteome</keyword>
<evidence type="ECO:0000313" key="2">
    <source>
        <dbReference type="EMBL" id="KAI0529418.1"/>
    </source>
</evidence>
<proteinExistence type="predicted"/>
<reference evidence="1" key="1">
    <citation type="journal article" date="2022" name="Front. Genet.">
        <title>Chromosome-Scale Assembly of the Dendrobium nobile Genome Provides Insights Into the Molecular Mechanism of the Biosynthesis of the Medicinal Active Ingredient of Dendrobium.</title>
        <authorList>
            <person name="Xu Q."/>
            <person name="Niu S.-C."/>
            <person name="Li K.-L."/>
            <person name="Zheng P.-J."/>
            <person name="Zhang X.-J."/>
            <person name="Jia Y."/>
            <person name="Liu Y."/>
            <person name="Niu Y.-X."/>
            <person name="Yu L.-H."/>
            <person name="Chen D.-F."/>
            <person name="Zhang G.-Q."/>
        </authorList>
    </citation>
    <scope>NUCLEOTIDE SEQUENCE</scope>
    <source>
        <tissue evidence="1">Leaf</tissue>
    </source>
</reference>
<gene>
    <name evidence="2" type="ORF">KFK09_001967</name>
    <name evidence="1" type="ORF">KFK09_004351</name>
</gene>
<comment type="caution">
    <text evidence="1">The sequence shown here is derived from an EMBL/GenBank/DDBJ whole genome shotgun (WGS) entry which is preliminary data.</text>
</comment>
<sequence>MQFLHFLSVIFSYLHFFSERHLRLYICFLLSYFARYIRCCIVNDQTASVALELLSGRATI</sequence>
<dbReference type="Proteomes" id="UP000829196">
    <property type="component" value="Unassembled WGS sequence"/>
</dbReference>
<evidence type="ECO:0000313" key="1">
    <source>
        <dbReference type="EMBL" id="KAI0524961.1"/>
    </source>
</evidence>